<dbReference type="AlphaFoldDB" id="A0A292PMR7"/>
<organism evidence="2 3">
    <name type="scientific">Tuber aestivum</name>
    <name type="common">summer truffle</name>
    <dbReference type="NCBI Taxonomy" id="59557"/>
    <lineage>
        <taxon>Eukaryota</taxon>
        <taxon>Fungi</taxon>
        <taxon>Dikarya</taxon>
        <taxon>Ascomycota</taxon>
        <taxon>Pezizomycotina</taxon>
        <taxon>Pezizomycetes</taxon>
        <taxon>Pezizales</taxon>
        <taxon>Tuberaceae</taxon>
        <taxon>Tuber</taxon>
    </lineage>
</organism>
<sequence>MGDENGFSEKLPDGYVMPVDELFPTVVCESGFAESMEDLKQDARLWLLHTGGATRVVIVVCMKEIIATQGVSGDMEKRHTSDAEEMAGDGQALGIRDSEGSSAEETAGDGQALGMHDLEGTDEEATVLNSIDQTTQRNCLAKELAAEDNTDIVEAFTATLLPQPPADSPEPKEFPIPLHDILGTSARGRVLREFMEGSIPHTKHFRAVRRAKKLLKSRVGLDDEEETFAKRKRQRLSPIGIWK</sequence>
<keyword evidence="3" id="KW-1185">Reference proteome</keyword>
<gene>
    <name evidence="2" type="ORF">GSTUAT00008019001</name>
</gene>
<reference evidence="2" key="1">
    <citation type="submission" date="2015-10" db="EMBL/GenBank/DDBJ databases">
        <authorList>
            <person name="Regsiter A."/>
            <person name="william w."/>
        </authorList>
    </citation>
    <scope>NUCLEOTIDE SEQUENCE</scope>
    <source>
        <strain evidence="2">Montdore</strain>
    </source>
</reference>
<evidence type="ECO:0000256" key="1">
    <source>
        <dbReference type="SAM" id="MobiDB-lite"/>
    </source>
</evidence>
<feature type="region of interest" description="Disordered" evidence="1">
    <location>
        <begin position="71"/>
        <end position="115"/>
    </location>
</feature>
<accession>A0A292PMR7</accession>
<name>A0A292PMR7_9PEZI</name>
<dbReference type="EMBL" id="LN891165">
    <property type="protein sequence ID" value="CUS07898.1"/>
    <property type="molecule type" value="Genomic_DNA"/>
</dbReference>
<protein>
    <submittedName>
        <fullName evidence="2">Uncharacterized protein</fullName>
    </submittedName>
</protein>
<evidence type="ECO:0000313" key="2">
    <source>
        <dbReference type="EMBL" id="CUS07898.1"/>
    </source>
</evidence>
<evidence type="ECO:0000313" key="3">
    <source>
        <dbReference type="Proteomes" id="UP001412239"/>
    </source>
</evidence>
<proteinExistence type="predicted"/>
<dbReference type="Proteomes" id="UP001412239">
    <property type="component" value="Unassembled WGS sequence"/>
</dbReference>